<dbReference type="KEGG" id="str:Sterm_1169"/>
<dbReference type="GO" id="GO:0070681">
    <property type="term" value="P:glutaminyl-tRNAGln biosynthesis via transamidation"/>
    <property type="evidence" value="ECO:0007669"/>
    <property type="project" value="TreeGrafter"/>
</dbReference>
<comment type="subunit">
    <text evidence="1">Heterotrimer of A, B and C subunits.</text>
</comment>
<dbReference type="HOGENOM" id="CLU_105899_6_1_0"/>
<dbReference type="Pfam" id="PF02686">
    <property type="entry name" value="GatC"/>
    <property type="match status" value="1"/>
</dbReference>
<dbReference type="GO" id="GO:0050566">
    <property type="term" value="F:asparaginyl-tRNA synthase (glutamine-hydrolyzing) activity"/>
    <property type="evidence" value="ECO:0007669"/>
    <property type="project" value="RHEA"/>
</dbReference>
<proteinExistence type="inferred from homology"/>
<dbReference type="HAMAP" id="MF_00122">
    <property type="entry name" value="GatC"/>
    <property type="match status" value="1"/>
</dbReference>
<keyword evidence="1" id="KW-0547">Nucleotide-binding</keyword>
<evidence type="ECO:0000313" key="3">
    <source>
        <dbReference type="Proteomes" id="UP000000845"/>
    </source>
</evidence>
<gene>
    <name evidence="1" type="primary">gatC</name>
    <name evidence="2" type="ordered locus">Sterm_1169</name>
</gene>
<keyword evidence="1" id="KW-0067">ATP-binding</keyword>
<dbReference type="GO" id="GO:0006412">
    <property type="term" value="P:translation"/>
    <property type="evidence" value="ECO:0007669"/>
    <property type="project" value="UniProtKB-UniRule"/>
</dbReference>
<dbReference type="SUPFAM" id="SSF141000">
    <property type="entry name" value="Glu-tRNAGln amidotransferase C subunit"/>
    <property type="match status" value="1"/>
</dbReference>
<comment type="function">
    <text evidence="1">Allows the formation of correctly charged Asn-tRNA(Asn) or Gln-tRNA(Gln) through the transamidation of misacylated Asp-tRNA(Asn) or Glu-tRNA(Gln) in organisms which lack either or both of asparaginyl-tRNA or glutaminyl-tRNA synthetases. The reaction takes place in the presence of glutamine and ATP through an activated phospho-Asp-tRNA(Asn) or phospho-Glu-tRNA(Gln).</text>
</comment>
<evidence type="ECO:0000256" key="1">
    <source>
        <dbReference type="HAMAP-Rule" id="MF_00122"/>
    </source>
</evidence>
<dbReference type="eggNOG" id="COG0721">
    <property type="taxonomic scope" value="Bacteria"/>
</dbReference>
<accession>D1AH03</accession>
<dbReference type="AlphaFoldDB" id="D1AH03"/>
<organism evidence="2 3">
    <name type="scientific">Sebaldella termitidis (strain ATCC 33386 / NCTC 11300)</name>
    <dbReference type="NCBI Taxonomy" id="526218"/>
    <lineage>
        <taxon>Bacteria</taxon>
        <taxon>Fusobacteriati</taxon>
        <taxon>Fusobacteriota</taxon>
        <taxon>Fusobacteriia</taxon>
        <taxon>Fusobacteriales</taxon>
        <taxon>Leptotrichiaceae</taxon>
        <taxon>Sebaldella</taxon>
    </lineage>
</organism>
<keyword evidence="1" id="KW-0436">Ligase</keyword>
<reference evidence="3" key="1">
    <citation type="submission" date="2009-09" db="EMBL/GenBank/DDBJ databases">
        <title>The complete chromosome of Sebaldella termitidis ATCC 33386.</title>
        <authorList>
            <consortium name="US DOE Joint Genome Institute (JGI-PGF)"/>
            <person name="Lucas S."/>
            <person name="Copeland A."/>
            <person name="Lapidus A."/>
            <person name="Glavina del Rio T."/>
            <person name="Dalin E."/>
            <person name="Tice H."/>
            <person name="Bruce D."/>
            <person name="Goodwin L."/>
            <person name="Pitluck S."/>
            <person name="Kyrpides N."/>
            <person name="Mavromatis K."/>
            <person name="Ivanova N."/>
            <person name="Mikhailova N."/>
            <person name="Sims D."/>
            <person name="Meincke L."/>
            <person name="Brettin T."/>
            <person name="Detter J.C."/>
            <person name="Han C."/>
            <person name="Larimer F."/>
            <person name="Land M."/>
            <person name="Hauser L."/>
            <person name="Markowitz V."/>
            <person name="Cheng J.F."/>
            <person name="Hugenholtz P."/>
            <person name="Woyke T."/>
            <person name="Wu D."/>
            <person name="Eisen J.A."/>
        </authorList>
    </citation>
    <scope>NUCLEOTIDE SEQUENCE [LARGE SCALE GENOMIC DNA]</scope>
    <source>
        <strain evidence="3">ATCC 33386 / NCTC 11300</strain>
    </source>
</reference>
<keyword evidence="1" id="KW-0648">Protein biosynthesis</keyword>
<dbReference type="RefSeq" id="WP_012860633.1">
    <property type="nucleotide sequence ID" value="NC_013517.1"/>
</dbReference>
<dbReference type="GO" id="GO:0050567">
    <property type="term" value="F:glutaminyl-tRNA synthase (glutamine-hydrolyzing) activity"/>
    <property type="evidence" value="ECO:0007669"/>
    <property type="project" value="UniProtKB-UniRule"/>
</dbReference>
<dbReference type="GO" id="GO:0006450">
    <property type="term" value="P:regulation of translational fidelity"/>
    <property type="evidence" value="ECO:0007669"/>
    <property type="project" value="InterPro"/>
</dbReference>
<keyword evidence="3" id="KW-1185">Reference proteome</keyword>
<dbReference type="NCBIfam" id="TIGR00135">
    <property type="entry name" value="gatC"/>
    <property type="match status" value="1"/>
</dbReference>
<dbReference type="InterPro" id="IPR036113">
    <property type="entry name" value="Asp/Glu-ADT_sf_sub_c"/>
</dbReference>
<evidence type="ECO:0000313" key="2">
    <source>
        <dbReference type="EMBL" id="ACZ08037.1"/>
    </source>
</evidence>
<comment type="catalytic activity">
    <reaction evidence="1">
        <text>L-aspartyl-tRNA(Asn) + L-glutamine + ATP + H2O = L-asparaginyl-tRNA(Asn) + L-glutamate + ADP + phosphate + 2 H(+)</text>
        <dbReference type="Rhea" id="RHEA:14513"/>
        <dbReference type="Rhea" id="RHEA-COMP:9674"/>
        <dbReference type="Rhea" id="RHEA-COMP:9677"/>
        <dbReference type="ChEBI" id="CHEBI:15377"/>
        <dbReference type="ChEBI" id="CHEBI:15378"/>
        <dbReference type="ChEBI" id="CHEBI:29985"/>
        <dbReference type="ChEBI" id="CHEBI:30616"/>
        <dbReference type="ChEBI" id="CHEBI:43474"/>
        <dbReference type="ChEBI" id="CHEBI:58359"/>
        <dbReference type="ChEBI" id="CHEBI:78515"/>
        <dbReference type="ChEBI" id="CHEBI:78516"/>
        <dbReference type="ChEBI" id="CHEBI:456216"/>
    </reaction>
</comment>
<dbReference type="Proteomes" id="UP000000845">
    <property type="component" value="Chromosome"/>
</dbReference>
<comment type="similarity">
    <text evidence="1">Belongs to the GatC family.</text>
</comment>
<dbReference type="PANTHER" id="PTHR15004:SF0">
    <property type="entry name" value="GLUTAMYL-TRNA(GLN) AMIDOTRANSFERASE SUBUNIT C, MITOCHONDRIAL"/>
    <property type="match status" value="1"/>
</dbReference>
<dbReference type="EMBL" id="CP001739">
    <property type="protein sequence ID" value="ACZ08037.1"/>
    <property type="molecule type" value="Genomic_DNA"/>
</dbReference>
<dbReference type="Gene3D" id="1.10.20.60">
    <property type="entry name" value="Glu-tRNAGln amidotransferase C subunit, N-terminal domain"/>
    <property type="match status" value="1"/>
</dbReference>
<dbReference type="InterPro" id="IPR003837">
    <property type="entry name" value="GatC"/>
</dbReference>
<reference evidence="2 3" key="2">
    <citation type="journal article" date="2010" name="Stand. Genomic Sci.">
        <title>Complete genome sequence of Sebaldella termitidis type strain (NCTC 11300).</title>
        <authorList>
            <person name="Harmon-Smith M."/>
            <person name="Celia L."/>
            <person name="Chertkov O."/>
            <person name="Lapidus A."/>
            <person name="Copeland A."/>
            <person name="Glavina Del Rio T."/>
            <person name="Nolan M."/>
            <person name="Lucas S."/>
            <person name="Tice H."/>
            <person name="Cheng J.F."/>
            <person name="Han C."/>
            <person name="Detter J.C."/>
            <person name="Bruce D."/>
            <person name="Goodwin L."/>
            <person name="Pitluck S."/>
            <person name="Pati A."/>
            <person name="Liolios K."/>
            <person name="Ivanova N."/>
            <person name="Mavromatis K."/>
            <person name="Mikhailova N."/>
            <person name="Chen A."/>
            <person name="Palaniappan K."/>
            <person name="Land M."/>
            <person name="Hauser L."/>
            <person name="Chang Y.J."/>
            <person name="Jeffries C.D."/>
            <person name="Brettin T."/>
            <person name="Goker M."/>
            <person name="Beck B."/>
            <person name="Bristow J."/>
            <person name="Eisen J.A."/>
            <person name="Markowitz V."/>
            <person name="Hugenholtz P."/>
            <person name="Kyrpides N.C."/>
            <person name="Klenk H.P."/>
            <person name="Chen F."/>
        </authorList>
    </citation>
    <scope>NUCLEOTIDE SEQUENCE [LARGE SCALE GENOMIC DNA]</scope>
    <source>
        <strain evidence="3">ATCC 33386 / NCTC 11300</strain>
    </source>
</reference>
<sequence>MELSKEDVIKIAILSKLEFNDDEIENFRSDLSEILNYMNELNELDTEGISPLFNVLDLDDVTRKDEVRDSLKQEEVLKNAPDKDENFIIVPKIIG</sequence>
<comment type="catalytic activity">
    <reaction evidence="1">
        <text>L-glutamyl-tRNA(Gln) + L-glutamine + ATP + H2O = L-glutaminyl-tRNA(Gln) + L-glutamate + ADP + phosphate + H(+)</text>
        <dbReference type="Rhea" id="RHEA:17521"/>
        <dbReference type="Rhea" id="RHEA-COMP:9681"/>
        <dbReference type="Rhea" id="RHEA-COMP:9684"/>
        <dbReference type="ChEBI" id="CHEBI:15377"/>
        <dbReference type="ChEBI" id="CHEBI:15378"/>
        <dbReference type="ChEBI" id="CHEBI:29985"/>
        <dbReference type="ChEBI" id="CHEBI:30616"/>
        <dbReference type="ChEBI" id="CHEBI:43474"/>
        <dbReference type="ChEBI" id="CHEBI:58359"/>
        <dbReference type="ChEBI" id="CHEBI:78520"/>
        <dbReference type="ChEBI" id="CHEBI:78521"/>
        <dbReference type="ChEBI" id="CHEBI:456216"/>
    </reaction>
</comment>
<dbReference type="STRING" id="526218.Sterm_1169"/>
<dbReference type="PANTHER" id="PTHR15004">
    <property type="entry name" value="GLUTAMYL-TRNA(GLN) AMIDOTRANSFERASE SUBUNIT C, MITOCHONDRIAL"/>
    <property type="match status" value="1"/>
</dbReference>
<dbReference type="EC" id="6.3.5.-" evidence="1"/>
<protein>
    <recommendedName>
        <fullName evidence="1">Aspartyl/glutamyl-tRNA(Asn/Gln) amidotransferase subunit C</fullName>
        <shortName evidence="1">Asp/Glu-ADT subunit C</shortName>
        <ecNumber evidence="1">6.3.5.-</ecNumber>
    </recommendedName>
</protein>
<name>D1AH03_SEBTE</name>
<dbReference type="GO" id="GO:0005524">
    <property type="term" value="F:ATP binding"/>
    <property type="evidence" value="ECO:0007669"/>
    <property type="project" value="UniProtKB-KW"/>
</dbReference>